<feature type="transmembrane region" description="Helical" evidence="9">
    <location>
        <begin position="78"/>
        <end position="100"/>
    </location>
</feature>
<dbReference type="SUPFAM" id="SSF161111">
    <property type="entry name" value="Cation efflux protein transmembrane domain-like"/>
    <property type="match status" value="1"/>
</dbReference>
<evidence type="ECO:0000313" key="13">
    <source>
        <dbReference type="Proteomes" id="UP001217044"/>
    </source>
</evidence>
<evidence type="ECO:0000256" key="5">
    <source>
        <dbReference type="ARBA" id="ARBA00022989"/>
    </source>
</evidence>
<evidence type="ECO:0000256" key="2">
    <source>
        <dbReference type="ARBA" id="ARBA00008873"/>
    </source>
</evidence>
<feature type="region of interest" description="Disordered" evidence="8">
    <location>
        <begin position="312"/>
        <end position="333"/>
    </location>
</feature>
<dbReference type="PANTHER" id="PTHR11562">
    <property type="entry name" value="CATION EFFLUX PROTEIN/ ZINC TRANSPORTER"/>
    <property type="match status" value="1"/>
</dbReference>
<feature type="domain" description="Cation efflux protein transmembrane" evidence="10">
    <location>
        <begin position="53"/>
        <end position="244"/>
    </location>
</feature>
<dbReference type="InterPro" id="IPR036837">
    <property type="entry name" value="Cation_efflux_CTD_sf"/>
</dbReference>
<dbReference type="InterPro" id="IPR027469">
    <property type="entry name" value="Cation_efflux_TMD_sf"/>
</dbReference>
<reference evidence="12 13" key="1">
    <citation type="submission" date="2022-12" db="EMBL/GenBank/DDBJ databases">
        <title>Genome Sequence of Deinococcus aquaticus Type Strain PB314.</title>
        <authorList>
            <person name="Albert C."/>
            <person name="Hill J."/>
            <person name="Boren L."/>
            <person name="Scholz-Ng S."/>
            <person name="Fatema N."/>
            <person name="Grosso R."/>
            <person name="Soboslay E."/>
            <person name="Tuohy J."/>
        </authorList>
    </citation>
    <scope>NUCLEOTIDE SEQUENCE [LARGE SCALE GENOMIC DNA]</scope>
    <source>
        <strain evidence="12 13">PB-314</strain>
    </source>
</reference>
<feature type="compositionally biased region" description="Basic and acidic residues" evidence="8">
    <location>
        <begin position="320"/>
        <end position="333"/>
    </location>
</feature>
<keyword evidence="6" id="KW-0406">Ion transport</keyword>
<feature type="domain" description="Cation efflux protein cytoplasmic" evidence="11">
    <location>
        <begin position="249"/>
        <end position="318"/>
    </location>
</feature>
<evidence type="ECO:0000256" key="9">
    <source>
        <dbReference type="SAM" id="Phobius"/>
    </source>
</evidence>
<dbReference type="RefSeq" id="WP_273987712.1">
    <property type="nucleotide sequence ID" value="NZ_BAABQT010000002.1"/>
</dbReference>
<feature type="transmembrane region" description="Helical" evidence="9">
    <location>
        <begin position="213"/>
        <end position="229"/>
    </location>
</feature>
<dbReference type="InterPro" id="IPR027470">
    <property type="entry name" value="Cation_efflux_CTD"/>
</dbReference>
<comment type="similarity">
    <text evidence="2">Belongs to the cation diffusion facilitator (CDF) transporter (TC 2.A.4) family. SLC30A subfamily.</text>
</comment>
<keyword evidence="13" id="KW-1185">Reference proteome</keyword>
<feature type="transmembrane region" description="Helical" evidence="9">
    <location>
        <begin position="187"/>
        <end position="207"/>
    </location>
</feature>
<dbReference type="Pfam" id="PF01545">
    <property type="entry name" value="Cation_efflux"/>
    <property type="match status" value="1"/>
</dbReference>
<evidence type="ECO:0000259" key="10">
    <source>
        <dbReference type="Pfam" id="PF01545"/>
    </source>
</evidence>
<gene>
    <name evidence="12" type="ORF">M8445_10515</name>
</gene>
<evidence type="ECO:0000259" key="11">
    <source>
        <dbReference type="Pfam" id="PF16916"/>
    </source>
</evidence>
<feature type="compositionally biased region" description="Basic and acidic residues" evidence="8">
    <location>
        <begin position="1"/>
        <end position="27"/>
    </location>
</feature>
<dbReference type="InterPro" id="IPR050681">
    <property type="entry name" value="CDF/SLC30A"/>
</dbReference>
<evidence type="ECO:0000256" key="7">
    <source>
        <dbReference type="ARBA" id="ARBA00023136"/>
    </source>
</evidence>
<evidence type="ECO:0000256" key="8">
    <source>
        <dbReference type="SAM" id="MobiDB-lite"/>
    </source>
</evidence>
<keyword evidence="3" id="KW-0813">Transport</keyword>
<dbReference type="NCBIfam" id="TIGR01297">
    <property type="entry name" value="CDF"/>
    <property type="match status" value="1"/>
</dbReference>
<accession>A0ABY7UY16</accession>
<protein>
    <submittedName>
        <fullName evidence="12">Cation diffusion facilitator family transporter</fullName>
    </submittedName>
</protein>
<name>A0ABY7UY16_9DEIO</name>
<dbReference type="Gene3D" id="1.20.1510.10">
    <property type="entry name" value="Cation efflux protein transmembrane domain"/>
    <property type="match status" value="1"/>
</dbReference>
<dbReference type="InterPro" id="IPR058533">
    <property type="entry name" value="Cation_efflux_TM"/>
</dbReference>
<dbReference type="Pfam" id="PF16916">
    <property type="entry name" value="ZT_dimer"/>
    <property type="match status" value="1"/>
</dbReference>
<dbReference type="SUPFAM" id="SSF160240">
    <property type="entry name" value="Cation efflux protein cytoplasmic domain-like"/>
    <property type="match status" value="1"/>
</dbReference>
<keyword evidence="7 9" id="KW-0472">Membrane</keyword>
<proteinExistence type="inferred from homology"/>
<sequence length="333" mass="34864">MTDHPHDHSSHDHGPGEHGPGDHRPDAHAAQGHSSDTHDGAHNHGANANARQLTLALILTGGFLIVEVAYAFTSGSLALLSDAGHMLTDAAALGLSLLAIRVGARPADTRRTFGYRRTEILAAALNAGALFAVGIYVLVEAARRFAQPVEVQAAPMLIVAVLGLIVNLISARILAGGQGGSLNMKSAYLEVMGDLLGSVAVIIGALLIRFTGWTWVDPLLGAAIGLWVLPRTWALLRASVNVLLEGVPDGLNLTGLRRELAALPGVTDVHDLHVWSVTGGVNNLTAHLVAPDTGAELLPRVQEIAGRHGITHSTVQIEGPDAHSDHESEALHP</sequence>
<organism evidence="12 13">
    <name type="scientific">Deinococcus aquaticus</name>
    <dbReference type="NCBI Taxonomy" id="328692"/>
    <lineage>
        <taxon>Bacteria</taxon>
        <taxon>Thermotogati</taxon>
        <taxon>Deinococcota</taxon>
        <taxon>Deinococci</taxon>
        <taxon>Deinococcales</taxon>
        <taxon>Deinococcaceae</taxon>
        <taxon>Deinococcus</taxon>
    </lineage>
</organism>
<keyword evidence="4 9" id="KW-0812">Transmembrane</keyword>
<dbReference type="PANTHER" id="PTHR11562:SF17">
    <property type="entry name" value="RE54080P-RELATED"/>
    <property type="match status" value="1"/>
</dbReference>
<evidence type="ECO:0000256" key="1">
    <source>
        <dbReference type="ARBA" id="ARBA00004141"/>
    </source>
</evidence>
<feature type="transmembrane region" description="Helical" evidence="9">
    <location>
        <begin position="53"/>
        <end position="72"/>
    </location>
</feature>
<dbReference type="InterPro" id="IPR002524">
    <property type="entry name" value="Cation_efflux"/>
</dbReference>
<evidence type="ECO:0000313" key="12">
    <source>
        <dbReference type="EMBL" id="WDA57782.1"/>
    </source>
</evidence>
<evidence type="ECO:0000256" key="6">
    <source>
        <dbReference type="ARBA" id="ARBA00023065"/>
    </source>
</evidence>
<comment type="subcellular location">
    <subcellularLocation>
        <location evidence="1">Membrane</location>
        <topology evidence="1">Multi-pass membrane protein</topology>
    </subcellularLocation>
</comment>
<feature type="transmembrane region" description="Helical" evidence="9">
    <location>
        <begin position="120"/>
        <end position="139"/>
    </location>
</feature>
<feature type="region of interest" description="Disordered" evidence="8">
    <location>
        <begin position="1"/>
        <end position="45"/>
    </location>
</feature>
<dbReference type="EMBL" id="CP115165">
    <property type="protein sequence ID" value="WDA57782.1"/>
    <property type="molecule type" value="Genomic_DNA"/>
</dbReference>
<evidence type="ECO:0000256" key="4">
    <source>
        <dbReference type="ARBA" id="ARBA00022692"/>
    </source>
</evidence>
<evidence type="ECO:0000256" key="3">
    <source>
        <dbReference type="ARBA" id="ARBA00022448"/>
    </source>
</evidence>
<feature type="transmembrane region" description="Helical" evidence="9">
    <location>
        <begin position="151"/>
        <end position="175"/>
    </location>
</feature>
<dbReference type="Proteomes" id="UP001217044">
    <property type="component" value="Chromosome"/>
</dbReference>
<keyword evidence="5 9" id="KW-1133">Transmembrane helix</keyword>